<accession>A0ABY6N568</accession>
<evidence type="ECO:0000256" key="2">
    <source>
        <dbReference type="ARBA" id="ARBA00023015"/>
    </source>
</evidence>
<comment type="similarity">
    <text evidence="1">Belongs to the LysR transcriptional regulatory family.</text>
</comment>
<dbReference type="PANTHER" id="PTHR30118">
    <property type="entry name" value="HTH-TYPE TRANSCRIPTIONAL REGULATOR LEUO-RELATED"/>
    <property type="match status" value="1"/>
</dbReference>
<dbReference type="PRINTS" id="PR00039">
    <property type="entry name" value="HTHLYSR"/>
</dbReference>
<dbReference type="Pfam" id="PF03466">
    <property type="entry name" value="LysR_substrate"/>
    <property type="match status" value="1"/>
</dbReference>
<keyword evidence="7" id="KW-1185">Reference proteome</keyword>
<keyword evidence="4" id="KW-0804">Transcription</keyword>
<keyword evidence="3" id="KW-0238">DNA-binding</keyword>
<evidence type="ECO:0000259" key="5">
    <source>
        <dbReference type="PROSITE" id="PS50931"/>
    </source>
</evidence>
<dbReference type="EMBL" id="CP100390">
    <property type="protein sequence ID" value="UZE97155.1"/>
    <property type="molecule type" value="Genomic_DNA"/>
</dbReference>
<evidence type="ECO:0000313" key="6">
    <source>
        <dbReference type="EMBL" id="UZE97155.1"/>
    </source>
</evidence>
<dbReference type="Pfam" id="PF00126">
    <property type="entry name" value="HTH_1"/>
    <property type="match status" value="1"/>
</dbReference>
<evidence type="ECO:0000256" key="1">
    <source>
        <dbReference type="ARBA" id="ARBA00009437"/>
    </source>
</evidence>
<dbReference type="PANTHER" id="PTHR30118:SF15">
    <property type="entry name" value="TRANSCRIPTIONAL REGULATORY PROTEIN"/>
    <property type="match status" value="1"/>
</dbReference>
<dbReference type="Gene3D" id="3.40.190.10">
    <property type="entry name" value="Periplasmic binding protein-like II"/>
    <property type="match status" value="2"/>
</dbReference>
<dbReference type="CDD" id="cd08417">
    <property type="entry name" value="PBP2_Nitroaromatics_like"/>
    <property type="match status" value="1"/>
</dbReference>
<gene>
    <name evidence="6" type="ORF">NKI27_05250</name>
</gene>
<dbReference type="RefSeq" id="WP_265048637.1">
    <property type="nucleotide sequence ID" value="NZ_CP100390.1"/>
</dbReference>
<dbReference type="Gene3D" id="1.10.10.10">
    <property type="entry name" value="Winged helix-like DNA-binding domain superfamily/Winged helix DNA-binding domain"/>
    <property type="match status" value="1"/>
</dbReference>
<protein>
    <submittedName>
        <fullName evidence="6">LysR family transcriptional regulator</fullName>
    </submittedName>
</protein>
<dbReference type="PROSITE" id="PS50931">
    <property type="entry name" value="HTH_LYSR"/>
    <property type="match status" value="1"/>
</dbReference>
<proteinExistence type="inferred from homology"/>
<dbReference type="SUPFAM" id="SSF53850">
    <property type="entry name" value="Periplasmic binding protein-like II"/>
    <property type="match status" value="1"/>
</dbReference>
<sequence>MRIDLNLFIVFDAIYTEGNLTRAASVLNLTQPAVSHSLARLRDHFDDPLFVRQSNKMLPTAVAKNVISDVREALHQLQVALQQSRQFDPSTAQKRYAISVHDSLEASYLPYLMEHINKEAPSVDLTSTRVRRSELENKLASGDIDFAIDILLPVSDNICHTQLENDQLVVVAAKNHPALSNTLDLDHYLEQKHVLVSSRVSGPGMEDFELGRLGVQRQVGLRCQHFFSACRVVESSNMLLTMPETAAKMFSKVLDIALYSLPVELPGIDVHLYWHVNVDKDPANRWLRNKILMASSSH</sequence>
<dbReference type="InterPro" id="IPR036390">
    <property type="entry name" value="WH_DNA-bd_sf"/>
</dbReference>
<dbReference type="InterPro" id="IPR050389">
    <property type="entry name" value="LysR-type_TF"/>
</dbReference>
<dbReference type="InterPro" id="IPR000847">
    <property type="entry name" value="LysR_HTH_N"/>
</dbReference>
<evidence type="ECO:0000256" key="3">
    <source>
        <dbReference type="ARBA" id="ARBA00023125"/>
    </source>
</evidence>
<keyword evidence="2" id="KW-0805">Transcription regulation</keyword>
<reference evidence="6" key="1">
    <citation type="submission" date="2022-06" db="EMBL/GenBank/DDBJ databases">
        <title>Alkalimarinus sp. nov., isolated from gut of a Alitta virens.</title>
        <authorList>
            <person name="Yang A.I."/>
            <person name="Shin N.-R."/>
        </authorList>
    </citation>
    <scope>NUCLEOTIDE SEQUENCE</scope>
    <source>
        <strain evidence="6">A2M4</strain>
    </source>
</reference>
<evidence type="ECO:0000256" key="4">
    <source>
        <dbReference type="ARBA" id="ARBA00023163"/>
    </source>
</evidence>
<dbReference type="InterPro" id="IPR037402">
    <property type="entry name" value="YidZ_PBP2"/>
</dbReference>
<dbReference type="SUPFAM" id="SSF46785">
    <property type="entry name" value="Winged helix' DNA-binding domain"/>
    <property type="match status" value="1"/>
</dbReference>
<organism evidence="6 7">
    <name type="scientific">Alkalimarinus alittae</name>
    <dbReference type="NCBI Taxonomy" id="2961619"/>
    <lineage>
        <taxon>Bacteria</taxon>
        <taxon>Pseudomonadati</taxon>
        <taxon>Pseudomonadota</taxon>
        <taxon>Gammaproteobacteria</taxon>
        <taxon>Alteromonadales</taxon>
        <taxon>Alteromonadaceae</taxon>
        <taxon>Alkalimarinus</taxon>
    </lineage>
</organism>
<evidence type="ECO:0000313" key="7">
    <source>
        <dbReference type="Proteomes" id="UP001163739"/>
    </source>
</evidence>
<dbReference type="InterPro" id="IPR005119">
    <property type="entry name" value="LysR_subst-bd"/>
</dbReference>
<dbReference type="InterPro" id="IPR036388">
    <property type="entry name" value="WH-like_DNA-bd_sf"/>
</dbReference>
<feature type="domain" description="HTH lysR-type" evidence="5">
    <location>
        <begin position="3"/>
        <end position="60"/>
    </location>
</feature>
<dbReference type="Proteomes" id="UP001163739">
    <property type="component" value="Chromosome"/>
</dbReference>
<name>A0ABY6N568_9ALTE</name>